<feature type="domain" description="Disease resistance R13L4/SHOC-2-like LRR" evidence="10">
    <location>
        <begin position="619"/>
        <end position="764"/>
    </location>
</feature>
<sequence>MLSLVADYYASPNVLQINMLVGLVGIHCFLTSTCCVVQYLVASVLFYSESTDTATKELGCKKQEMAMEIVKSIVFPIVQCAAGPIWSQLSYIIFHNSNFNKLKTELHKLEEAKQTLQQRVNAAIQNGEEIFEAVHNILTQAVGAITEANSFLTNEDNERVGCLNGPFPNLWTMHQLSKNSTEKAKKISDIITKVNESINMPLISSPPRLQVAFSPSDRGYEALQSRTLIMNEIMQKLKDDNMYLIGVHGMGGVGKSTLVEEVAWQAEHGGYFNVVMLATVTRSPEVEKIQDQLADGLGLKLNKMSTRGRAMELWDKIKKEEKVLIIVDDIWGKFDLKEVGVPFGDQHKGCKLLLTSRDRNVLKKEMGTQTNFRLDVLSEEEGWNLFEKATGDAVLKYYLKPIALEVAGACMGLPLLLVTVGKALKNKEDLCAWKDALSQLTKYEHQEYPSVGNKVVELSYKYLASSLHKSLFLLIGSQGENSVHIEDLFVYAWGLGLFEHVETLSDARNKLDRLIYDLKASSLLLEGEKEWVKMHDVICEGATKLASRVHPTFVKQNCSNLKEWPKIDQLRNFKHIFLNWCYISRLPEILECPELEILLLCSEDDYLKVPTHFFSKMIDLKVLDLGGMVCTPSLPPSLDLLKKLRALGLYRCMLDDITIVSKLTSLEILSLEDTEIEELPEEIGQLTHLRRLNLNNCTRLRIIPKNIISSLKHLEELHMGNCDIQWEVEGSEQCNNASLGELRQLNHLKSLHMQIQDISNMPKDLLIFGKIEKYKILIGDGWKWCWDYASYSKTLRTLKLNMRSTTLTYLDVGIKMLLNGVEDLSLAEVKGARNVLPEFSREGFAQLKHLLIQNSVEILYIIDSTKWVLPFHSFLCLESLVIRNLINLEKICCGQLTIHIFTKLQVIKVEGCEKLKNLFSFSMAADLHQLLEIEISDCKLLTGVIVQQRDEEFEDHDQIILPKIHSIKLESLPNLTSFFSTQWTKDIESGSNLAKHKDNLSNPLILFSDKVAMPNLETLSLSSINTVKLWDDILIPSCLQNLTHLTVNSCVGLKYLFSSSMGISLEKLRYLRISGCQMMEDVFVNLQPATLNPLTCEEVKFPSLETLVVSNMDNLKSIYNHELASNPFPKLIKMQISFCQNLLSVFPSYVINNLYNLETLVVSYCAALKVIFKIQGLYNVSMELLQLKLLHIYNCGVESIVSNREMLEEHPRFVFPQLTSLKFSDLEELESFYAGMHTLDCPSLKILEVYRCNKLEMFQSKSQNFQEVVPFHGQPLFSSLKAIPRIHDLSLRSNDVANICNGEHCDDDFYAVKSLRLQYFHDKLERFPIGFLQRFTNLENLAVSSSNFTKIFSSENVGSIVNLKTISLDRLLELEHLFEGKPEIHPILQNIETLRLSSCPRLTNAVLSSSSKQFQNLDELWVYNCSGLVNIITSAAARSFLKLRKLVIINCEKVEEIVAREDDSDGSEIAFMKLEHLDLLNLPTLTSFCKENFIFKFPLLQTLYVNGCPRMETFSHGNLFAPKLRKVIGVTAAANGWRWEGELNTTIRKISDESVSQR</sequence>
<feature type="domain" description="Disease resistance protein At4g27190-like leucine-rich repeats" evidence="9">
    <location>
        <begin position="819"/>
        <end position="939"/>
    </location>
</feature>
<dbReference type="PRINTS" id="PR00364">
    <property type="entry name" value="DISEASERSIST"/>
</dbReference>
<keyword evidence="6" id="KW-0175">Coiled coil</keyword>
<dbReference type="EMBL" id="CAXHTB010000003">
    <property type="protein sequence ID" value="CAL0303666.1"/>
    <property type="molecule type" value="Genomic_DNA"/>
</dbReference>
<feature type="domain" description="Disease resistance protein At4g27190-like leucine-rich repeats" evidence="9">
    <location>
        <begin position="1016"/>
        <end position="1166"/>
    </location>
</feature>
<keyword evidence="7" id="KW-1133">Transmembrane helix</keyword>
<dbReference type="Pfam" id="PF23598">
    <property type="entry name" value="LRR_14"/>
    <property type="match status" value="1"/>
</dbReference>
<evidence type="ECO:0000259" key="9">
    <source>
        <dbReference type="Pfam" id="PF23247"/>
    </source>
</evidence>
<dbReference type="Pfam" id="PF00931">
    <property type="entry name" value="NB-ARC"/>
    <property type="match status" value="1"/>
</dbReference>
<evidence type="ECO:0000256" key="1">
    <source>
        <dbReference type="ARBA" id="ARBA00008894"/>
    </source>
</evidence>
<feature type="transmembrane region" description="Helical" evidence="7">
    <location>
        <begin position="20"/>
        <end position="48"/>
    </location>
</feature>
<evidence type="ECO:0000256" key="5">
    <source>
        <dbReference type="ARBA" id="ARBA00022840"/>
    </source>
</evidence>
<keyword evidence="12" id="KW-1185">Reference proteome</keyword>
<dbReference type="GO" id="GO:0006952">
    <property type="term" value="P:defense response"/>
    <property type="evidence" value="ECO:0007669"/>
    <property type="project" value="UniProtKB-KW"/>
</dbReference>
<evidence type="ECO:0000256" key="2">
    <source>
        <dbReference type="ARBA" id="ARBA00022737"/>
    </source>
</evidence>
<dbReference type="PANTHER" id="PTHR33463">
    <property type="entry name" value="NB-ARC DOMAIN-CONTAINING PROTEIN-RELATED"/>
    <property type="match status" value="1"/>
</dbReference>
<evidence type="ECO:0000256" key="7">
    <source>
        <dbReference type="SAM" id="Phobius"/>
    </source>
</evidence>
<dbReference type="GO" id="GO:0043531">
    <property type="term" value="F:ADP binding"/>
    <property type="evidence" value="ECO:0007669"/>
    <property type="project" value="InterPro"/>
</dbReference>
<reference evidence="11 12" key="1">
    <citation type="submission" date="2024-03" db="EMBL/GenBank/DDBJ databases">
        <authorList>
            <person name="Martinez-Hernandez J."/>
        </authorList>
    </citation>
    <scope>NUCLEOTIDE SEQUENCE [LARGE SCALE GENOMIC DNA]</scope>
</reference>
<evidence type="ECO:0000313" key="11">
    <source>
        <dbReference type="EMBL" id="CAL0303666.1"/>
    </source>
</evidence>
<comment type="caution">
    <text evidence="11">The sequence shown here is derived from an EMBL/GenBank/DDBJ whole genome shotgun (WGS) entry which is preliminary data.</text>
</comment>
<dbReference type="PANTHER" id="PTHR33463:SF203">
    <property type="entry name" value="AAA+ ATPASE DOMAIN-CONTAINING PROTEIN"/>
    <property type="match status" value="1"/>
</dbReference>
<keyword evidence="3" id="KW-0547">Nucleotide-binding</keyword>
<dbReference type="InterPro" id="IPR050905">
    <property type="entry name" value="Plant_NBS-LRR"/>
</dbReference>
<evidence type="ECO:0008006" key="13">
    <source>
        <dbReference type="Google" id="ProtNLM"/>
    </source>
</evidence>
<dbReference type="InterPro" id="IPR002182">
    <property type="entry name" value="NB-ARC"/>
</dbReference>
<keyword evidence="4" id="KW-0611">Plant defense</keyword>
<comment type="similarity">
    <text evidence="1">Belongs to the disease resistance NB-LRR family.</text>
</comment>
<dbReference type="Pfam" id="PF23247">
    <property type="entry name" value="LRR_RPS2"/>
    <property type="match status" value="3"/>
</dbReference>
<feature type="domain" description="NB-ARC" evidence="8">
    <location>
        <begin position="230"/>
        <end position="392"/>
    </location>
</feature>
<accession>A0AAV1W353</accession>
<dbReference type="SUPFAM" id="SSF52058">
    <property type="entry name" value="L domain-like"/>
    <property type="match status" value="2"/>
</dbReference>
<feature type="domain" description="Disease resistance protein At4g27190-like leucine-rich repeats" evidence="9">
    <location>
        <begin position="1408"/>
        <end position="1513"/>
    </location>
</feature>
<evidence type="ECO:0000259" key="8">
    <source>
        <dbReference type="Pfam" id="PF00931"/>
    </source>
</evidence>
<dbReference type="InterPro" id="IPR057135">
    <property type="entry name" value="At4g27190-like_LRR"/>
</dbReference>
<organism evidence="11 12">
    <name type="scientific">Lupinus luteus</name>
    <name type="common">European yellow lupine</name>
    <dbReference type="NCBI Taxonomy" id="3873"/>
    <lineage>
        <taxon>Eukaryota</taxon>
        <taxon>Viridiplantae</taxon>
        <taxon>Streptophyta</taxon>
        <taxon>Embryophyta</taxon>
        <taxon>Tracheophyta</taxon>
        <taxon>Spermatophyta</taxon>
        <taxon>Magnoliopsida</taxon>
        <taxon>eudicotyledons</taxon>
        <taxon>Gunneridae</taxon>
        <taxon>Pentapetalae</taxon>
        <taxon>rosids</taxon>
        <taxon>fabids</taxon>
        <taxon>Fabales</taxon>
        <taxon>Fabaceae</taxon>
        <taxon>Papilionoideae</taxon>
        <taxon>50 kb inversion clade</taxon>
        <taxon>genistoids sensu lato</taxon>
        <taxon>core genistoids</taxon>
        <taxon>Genisteae</taxon>
        <taxon>Lupinus</taxon>
    </lineage>
</organism>
<keyword evidence="7" id="KW-0812">Transmembrane</keyword>
<evidence type="ECO:0000256" key="6">
    <source>
        <dbReference type="SAM" id="Coils"/>
    </source>
</evidence>
<gene>
    <name evidence="11" type="ORF">LLUT_LOCUS4726</name>
</gene>
<dbReference type="InterPro" id="IPR032675">
    <property type="entry name" value="LRR_dom_sf"/>
</dbReference>
<feature type="coiled-coil region" evidence="6">
    <location>
        <begin position="99"/>
        <end position="126"/>
    </location>
</feature>
<dbReference type="Gene3D" id="1.10.8.430">
    <property type="entry name" value="Helical domain of apoptotic protease-activating factors"/>
    <property type="match status" value="1"/>
</dbReference>
<evidence type="ECO:0000256" key="3">
    <source>
        <dbReference type="ARBA" id="ARBA00022741"/>
    </source>
</evidence>
<dbReference type="InterPro" id="IPR055414">
    <property type="entry name" value="LRR_R13L4/SHOC2-like"/>
</dbReference>
<evidence type="ECO:0000256" key="4">
    <source>
        <dbReference type="ARBA" id="ARBA00022821"/>
    </source>
</evidence>
<dbReference type="Gene3D" id="3.40.50.300">
    <property type="entry name" value="P-loop containing nucleotide triphosphate hydrolases"/>
    <property type="match status" value="1"/>
</dbReference>
<dbReference type="GO" id="GO:0005524">
    <property type="term" value="F:ATP binding"/>
    <property type="evidence" value="ECO:0007669"/>
    <property type="project" value="UniProtKB-KW"/>
</dbReference>
<dbReference type="Gene3D" id="3.80.10.10">
    <property type="entry name" value="Ribonuclease Inhibitor"/>
    <property type="match status" value="5"/>
</dbReference>
<dbReference type="Proteomes" id="UP001497480">
    <property type="component" value="Unassembled WGS sequence"/>
</dbReference>
<keyword evidence="7" id="KW-0472">Membrane</keyword>
<evidence type="ECO:0000313" key="12">
    <source>
        <dbReference type="Proteomes" id="UP001497480"/>
    </source>
</evidence>
<protein>
    <recommendedName>
        <fullName evidence="13">NB-ARC domain-containing protein</fullName>
    </recommendedName>
</protein>
<keyword evidence="2" id="KW-0677">Repeat</keyword>
<proteinExistence type="inferred from homology"/>
<dbReference type="InterPro" id="IPR027417">
    <property type="entry name" value="P-loop_NTPase"/>
</dbReference>
<keyword evidence="5" id="KW-0067">ATP-binding</keyword>
<dbReference type="SUPFAM" id="SSF52540">
    <property type="entry name" value="P-loop containing nucleoside triphosphate hydrolases"/>
    <property type="match status" value="1"/>
</dbReference>
<evidence type="ECO:0000259" key="10">
    <source>
        <dbReference type="Pfam" id="PF23598"/>
    </source>
</evidence>
<name>A0AAV1W353_LUPLU</name>
<dbReference type="InterPro" id="IPR042197">
    <property type="entry name" value="Apaf_helical"/>
</dbReference>